<feature type="domain" description="AMP-dependent synthetase/ligase" evidence="3">
    <location>
        <begin position="9"/>
        <end position="343"/>
    </location>
</feature>
<organism evidence="5 6">
    <name type="scientific">Pelagibacterium lacus</name>
    <dbReference type="NCBI Taxonomy" id="2282655"/>
    <lineage>
        <taxon>Bacteria</taxon>
        <taxon>Pseudomonadati</taxon>
        <taxon>Pseudomonadota</taxon>
        <taxon>Alphaproteobacteria</taxon>
        <taxon>Hyphomicrobiales</taxon>
        <taxon>Devosiaceae</taxon>
        <taxon>Pelagibacterium</taxon>
    </lineage>
</organism>
<proteinExistence type="inferred from homology"/>
<evidence type="ECO:0000256" key="1">
    <source>
        <dbReference type="ARBA" id="ARBA00006432"/>
    </source>
</evidence>
<comment type="caution">
    <text evidence="5">The sequence shown here is derived from an EMBL/GenBank/DDBJ whole genome shotgun (WGS) entry which is preliminary data.</text>
</comment>
<dbReference type="InterPro" id="IPR045851">
    <property type="entry name" value="AMP-bd_C_sf"/>
</dbReference>
<dbReference type="InterPro" id="IPR000873">
    <property type="entry name" value="AMP-dep_synth/lig_dom"/>
</dbReference>
<dbReference type="GO" id="GO:0031956">
    <property type="term" value="F:medium-chain fatty acid-CoA ligase activity"/>
    <property type="evidence" value="ECO:0007669"/>
    <property type="project" value="TreeGrafter"/>
</dbReference>
<dbReference type="RefSeq" id="WP_114644431.1">
    <property type="nucleotide sequence ID" value="NZ_QQNH01000002.1"/>
</dbReference>
<keyword evidence="2 5" id="KW-0436">Ligase</keyword>
<dbReference type="PANTHER" id="PTHR43201">
    <property type="entry name" value="ACYL-COA SYNTHETASE"/>
    <property type="match status" value="1"/>
</dbReference>
<dbReference type="Pfam" id="PF00501">
    <property type="entry name" value="AMP-binding"/>
    <property type="match status" value="1"/>
</dbReference>
<evidence type="ECO:0000259" key="4">
    <source>
        <dbReference type="Pfam" id="PF13193"/>
    </source>
</evidence>
<dbReference type="SUPFAM" id="SSF56801">
    <property type="entry name" value="Acetyl-CoA synthetase-like"/>
    <property type="match status" value="1"/>
</dbReference>
<dbReference type="GO" id="GO:0006631">
    <property type="term" value="P:fatty acid metabolic process"/>
    <property type="evidence" value="ECO:0007669"/>
    <property type="project" value="TreeGrafter"/>
</dbReference>
<dbReference type="OrthoDB" id="7488310at2"/>
<keyword evidence="6" id="KW-1185">Reference proteome</keyword>
<comment type="similarity">
    <text evidence="1">Belongs to the ATP-dependent AMP-binding enzyme family.</text>
</comment>
<protein>
    <submittedName>
        <fullName evidence="5">Long-chain fatty acid--CoA ligase</fullName>
    </submittedName>
</protein>
<dbReference type="Gene3D" id="3.30.300.30">
    <property type="match status" value="1"/>
</dbReference>
<reference evidence="6" key="1">
    <citation type="submission" date="2018-07" db="EMBL/GenBank/DDBJ databases">
        <authorList>
            <person name="Liu B.-T."/>
            <person name="Du Z."/>
        </authorList>
    </citation>
    <scope>NUCLEOTIDE SEQUENCE [LARGE SCALE GENOMIC DNA]</scope>
    <source>
        <strain evidence="6">XYN52</strain>
    </source>
</reference>
<evidence type="ECO:0000313" key="5">
    <source>
        <dbReference type="EMBL" id="RDE10134.1"/>
    </source>
</evidence>
<evidence type="ECO:0000313" key="6">
    <source>
        <dbReference type="Proteomes" id="UP000253759"/>
    </source>
</evidence>
<name>A0A369W638_9HYPH</name>
<accession>A0A369W638</accession>
<dbReference type="Pfam" id="PF13193">
    <property type="entry name" value="AMP-binding_C"/>
    <property type="match status" value="1"/>
</dbReference>
<dbReference type="EMBL" id="QQNH01000002">
    <property type="protein sequence ID" value="RDE10134.1"/>
    <property type="molecule type" value="Genomic_DNA"/>
</dbReference>
<dbReference type="Proteomes" id="UP000253759">
    <property type="component" value="Unassembled WGS sequence"/>
</dbReference>
<dbReference type="Gene3D" id="3.40.50.12780">
    <property type="entry name" value="N-terminal domain of ligase-like"/>
    <property type="match status" value="1"/>
</dbReference>
<gene>
    <name evidence="5" type="ORF">DVH29_01695</name>
</gene>
<evidence type="ECO:0000256" key="2">
    <source>
        <dbReference type="ARBA" id="ARBA00022598"/>
    </source>
</evidence>
<dbReference type="AlphaFoldDB" id="A0A369W638"/>
<dbReference type="PROSITE" id="PS00455">
    <property type="entry name" value="AMP_BINDING"/>
    <property type="match status" value="1"/>
</dbReference>
<evidence type="ECO:0000259" key="3">
    <source>
        <dbReference type="Pfam" id="PF00501"/>
    </source>
</evidence>
<sequence length="486" mass="51928">MSMGRDFVETVARYGERPAMISGEETVSYAGMIAQADHVAAHLRSLGIGAGDRVGIAVQNPIETILAILACWRLDATAAIIDFRVPPPQRARLARDFVFAAMLESRALVADPDYPSVLFQRDWRFASTGGGPEGPATCAHPAFIAFTSGTTGDPKAYTQPHSVLISRHRDLARPADRVAPRYMTPLSLSFISVRSYALSVLLEGGLVQFAPPVFTPSELIEDLLAFGATATSLPPATIAQMVRLVGERPTALLPAITDLRSTGGPAQPETKLAAYRNLSPGYRFSYASTLTGRVTMLAGKDVLARPETAGRLIEGVRVDILDAEGNLLPLGQPGTIKVWSGTVAPLALLPGNRLGVDPQTMGPGWGIAGDVGFMDGEGFLTIVDRLEDMIVRGGVSVAPQELEKILRGHPGVAEVAVVGFPHDVLGQEIAAFIVAEGDLAPAEMRAYITANIAPEKRPREIRFVPSLPYSDNGKILRRKLVEMVPS</sequence>
<dbReference type="InterPro" id="IPR025110">
    <property type="entry name" value="AMP-bd_C"/>
</dbReference>
<dbReference type="InterPro" id="IPR020845">
    <property type="entry name" value="AMP-binding_CS"/>
</dbReference>
<dbReference type="PANTHER" id="PTHR43201:SF5">
    <property type="entry name" value="MEDIUM-CHAIN ACYL-COA LIGASE ACSF2, MITOCHONDRIAL"/>
    <property type="match status" value="1"/>
</dbReference>
<dbReference type="InterPro" id="IPR042099">
    <property type="entry name" value="ANL_N_sf"/>
</dbReference>
<feature type="domain" description="AMP-binding enzyme C-terminal" evidence="4">
    <location>
        <begin position="401"/>
        <end position="474"/>
    </location>
</feature>